<evidence type="ECO:0000313" key="3">
    <source>
        <dbReference type="EMBL" id="CAD8897569.1"/>
    </source>
</evidence>
<protein>
    <recommendedName>
        <fullName evidence="4">Sulfotransferase domain-containing protein</fullName>
    </recommendedName>
</protein>
<proteinExistence type="predicted"/>
<keyword evidence="1" id="KW-0472">Membrane</keyword>
<dbReference type="InterPro" id="IPR027417">
    <property type="entry name" value="P-loop_NTPase"/>
</dbReference>
<dbReference type="AlphaFoldDB" id="A0A7S1BTH5"/>
<keyword evidence="2" id="KW-0732">Signal</keyword>
<dbReference type="SUPFAM" id="SSF52540">
    <property type="entry name" value="P-loop containing nucleoside triphosphate hydrolases"/>
    <property type="match status" value="1"/>
</dbReference>
<feature type="chain" id="PRO_5030722450" description="Sulfotransferase domain-containing protein" evidence="2">
    <location>
        <begin position="31"/>
        <end position="360"/>
    </location>
</feature>
<dbReference type="EMBL" id="HBFR01033930">
    <property type="protein sequence ID" value="CAD8897569.1"/>
    <property type="molecule type" value="Transcribed_RNA"/>
</dbReference>
<evidence type="ECO:0008006" key="4">
    <source>
        <dbReference type="Google" id="ProtNLM"/>
    </source>
</evidence>
<keyword evidence="1" id="KW-1133">Transmembrane helix</keyword>
<dbReference type="PANTHER" id="PTHR36978:SF4">
    <property type="entry name" value="P-LOOP CONTAINING NUCLEOSIDE TRIPHOSPHATE HYDROLASE PROTEIN"/>
    <property type="match status" value="1"/>
</dbReference>
<dbReference type="Gene3D" id="3.40.50.300">
    <property type="entry name" value="P-loop containing nucleotide triphosphate hydrolases"/>
    <property type="match status" value="1"/>
</dbReference>
<keyword evidence="1" id="KW-0812">Transmembrane</keyword>
<organism evidence="3">
    <name type="scientific">Corethron hystrix</name>
    <dbReference type="NCBI Taxonomy" id="216773"/>
    <lineage>
        <taxon>Eukaryota</taxon>
        <taxon>Sar</taxon>
        <taxon>Stramenopiles</taxon>
        <taxon>Ochrophyta</taxon>
        <taxon>Bacillariophyta</taxon>
        <taxon>Coscinodiscophyceae</taxon>
        <taxon>Corethrophycidae</taxon>
        <taxon>Corethrales</taxon>
        <taxon>Corethraceae</taxon>
        <taxon>Corethron</taxon>
    </lineage>
</organism>
<dbReference type="InterPro" id="IPR040632">
    <property type="entry name" value="Sulfotransfer_4"/>
</dbReference>
<dbReference type="Pfam" id="PF17784">
    <property type="entry name" value="Sulfotransfer_4"/>
    <property type="match status" value="1"/>
</dbReference>
<dbReference type="PANTHER" id="PTHR36978">
    <property type="entry name" value="P-LOOP CONTAINING NUCLEOTIDE TRIPHOSPHATE HYDROLASE"/>
    <property type="match status" value="1"/>
</dbReference>
<feature type="transmembrane region" description="Helical" evidence="1">
    <location>
        <begin position="298"/>
        <end position="322"/>
    </location>
</feature>
<gene>
    <name evidence="3" type="ORF">CHYS00102_LOCUS24783</name>
</gene>
<accession>A0A7S1BTH5</accession>
<name>A0A7S1BTH5_9STRA</name>
<evidence type="ECO:0000256" key="1">
    <source>
        <dbReference type="SAM" id="Phobius"/>
    </source>
</evidence>
<evidence type="ECO:0000256" key="2">
    <source>
        <dbReference type="SAM" id="SignalP"/>
    </source>
</evidence>
<sequence>MNGEIMKLQMKGFLLGLCLLCMAASFPAFARPTNFQEINESKVKRFLNGASVGIETVLELMGFGYQYDEDGLESTSIEDLVNKNHDNENATTIQVAVLGLGRTGTTSLALAMEMLGYTVIHDDEHVELTDIYTAEENGDITYDEFHEIAGRRGYNVTFKSGTNWVARHPEVKAILTVRDSAEAYAASWEKAAVFHSYLNLRPYRWMPLVQELMPSFDAEYLNEPTSGDPENYLDKETLCRGYESHISSVKEKIPEERLLVFNVKQGWEPLCRFLNKPVPEGVPFPYVHDRVKLQGEMFVIYLVTWIWPLAILLPLMLLNFILCQFSFFRSWNVYLVQNSWNTFLSYLSTKSVERKKSKVS</sequence>
<reference evidence="3" key="1">
    <citation type="submission" date="2021-01" db="EMBL/GenBank/DDBJ databases">
        <authorList>
            <person name="Corre E."/>
            <person name="Pelletier E."/>
            <person name="Niang G."/>
            <person name="Scheremetjew M."/>
            <person name="Finn R."/>
            <person name="Kale V."/>
            <person name="Holt S."/>
            <person name="Cochrane G."/>
            <person name="Meng A."/>
            <person name="Brown T."/>
            <person name="Cohen L."/>
        </authorList>
    </citation>
    <scope>NUCLEOTIDE SEQUENCE</scope>
    <source>
        <strain evidence="3">308</strain>
    </source>
</reference>
<feature type="signal peptide" evidence="2">
    <location>
        <begin position="1"/>
        <end position="30"/>
    </location>
</feature>